<feature type="region of interest" description="Disordered" evidence="1">
    <location>
        <begin position="109"/>
        <end position="132"/>
    </location>
</feature>
<comment type="caution">
    <text evidence="2">The sequence shown here is derived from an EMBL/GenBank/DDBJ whole genome shotgun (WGS) entry which is preliminary data.</text>
</comment>
<accession>X1EA77</accession>
<reference evidence="2" key="1">
    <citation type="journal article" date="2014" name="Front. Microbiol.">
        <title>High frequency of phylogenetically diverse reductive dehalogenase-homologous genes in deep subseafloor sedimentary metagenomes.</title>
        <authorList>
            <person name="Kawai M."/>
            <person name="Futagami T."/>
            <person name="Toyoda A."/>
            <person name="Takaki Y."/>
            <person name="Nishi S."/>
            <person name="Hori S."/>
            <person name="Arai W."/>
            <person name="Tsubouchi T."/>
            <person name="Morono Y."/>
            <person name="Uchiyama I."/>
            <person name="Ito T."/>
            <person name="Fujiyama A."/>
            <person name="Inagaki F."/>
            <person name="Takami H."/>
        </authorList>
    </citation>
    <scope>NUCLEOTIDE SEQUENCE</scope>
    <source>
        <strain evidence="2">Expedition CK06-06</strain>
    </source>
</reference>
<dbReference type="EMBL" id="BART01038422">
    <property type="protein sequence ID" value="GAH05568.1"/>
    <property type="molecule type" value="Genomic_DNA"/>
</dbReference>
<name>X1EA77_9ZZZZ</name>
<organism evidence="2">
    <name type="scientific">marine sediment metagenome</name>
    <dbReference type="NCBI Taxonomy" id="412755"/>
    <lineage>
        <taxon>unclassified sequences</taxon>
        <taxon>metagenomes</taxon>
        <taxon>ecological metagenomes</taxon>
    </lineage>
</organism>
<dbReference type="AlphaFoldDB" id="X1EA77"/>
<evidence type="ECO:0000256" key="1">
    <source>
        <dbReference type="SAM" id="MobiDB-lite"/>
    </source>
</evidence>
<feature type="compositionally biased region" description="Basic and acidic residues" evidence="1">
    <location>
        <begin position="115"/>
        <end position="132"/>
    </location>
</feature>
<sequence>GGGIRTPGGQELKAWTAEELANEAQKRLATQPNLPTWKEEDLAKFADERGSGIPEGMDVWKEEELQDLAEKRRRGGLNIPEWQPDQGMTECASCGYSLRSGWTKCPVCDAPVGEKASDNAKEEPKESSEDPQ</sequence>
<evidence type="ECO:0000313" key="2">
    <source>
        <dbReference type="EMBL" id="GAH05568.1"/>
    </source>
</evidence>
<feature type="non-terminal residue" evidence="2">
    <location>
        <position position="132"/>
    </location>
</feature>
<gene>
    <name evidence="2" type="ORF">S01H4_63733</name>
</gene>
<proteinExistence type="predicted"/>
<feature type="non-terminal residue" evidence="2">
    <location>
        <position position="1"/>
    </location>
</feature>
<protein>
    <submittedName>
        <fullName evidence="2">Uncharacterized protein</fullName>
    </submittedName>
</protein>